<comment type="function">
    <text evidence="2 3">Might take part in the signal recognition particle (SRP) pathway. This is inferred from the conservation of its genetic proximity to ftsY/ffh. May be a regulatory protein.</text>
</comment>
<sequence length="116" mass="13694">MDKLGWISLLLDFYGPLLTDKQFAYMEMYYNNDLSLGEIAEEHSVSRQAVYDIIKRGEKILEEYENKLGLVKKFNKEREKLNQVAKIIAELKRNHKNDELDRALKLLAEVVEMETR</sequence>
<dbReference type="PATRIC" id="fig|281456.6.peg.1758"/>
<dbReference type="RefSeq" id="WP_013120901.1">
    <property type="nucleotide sequence ID" value="NZ_LGTE01000010.1"/>
</dbReference>
<organism evidence="4 5">
    <name type="scientific">Thermincola ferriacetica</name>
    <dbReference type="NCBI Taxonomy" id="281456"/>
    <lineage>
        <taxon>Bacteria</taxon>
        <taxon>Bacillati</taxon>
        <taxon>Bacillota</taxon>
        <taxon>Clostridia</taxon>
        <taxon>Eubacteriales</taxon>
        <taxon>Thermincolaceae</taxon>
        <taxon>Thermincola</taxon>
    </lineage>
</organism>
<keyword evidence="5" id="KW-1185">Reference proteome</keyword>
<name>A0A0L6W255_9FIRM</name>
<dbReference type="NCBIfam" id="NF045758">
    <property type="entry name" value="YlxM"/>
    <property type="match status" value="1"/>
</dbReference>
<dbReference type="InterPro" id="IPR007394">
    <property type="entry name" value="UPF0122"/>
</dbReference>
<evidence type="ECO:0000256" key="1">
    <source>
        <dbReference type="ARBA" id="ARBA00008720"/>
    </source>
</evidence>
<evidence type="ECO:0000256" key="2">
    <source>
        <dbReference type="ARBA" id="ARBA00024764"/>
    </source>
</evidence>
<dbReference type="SUPFAM" id="SSF88659">
    <property type="entry name" value="Sigma3 and sigma4 domains of RNA polymerase sigma factors"/>
    <property type="match status" value="1"/>
</dbReference>
<comment type="similarity">
    <text evidence="1 3">Belongs to the UPF0122 family.</text>
</comment>
<reference evidence="5" key="1">
    <citation type="submission" date="2015-07" db="EMBL/GenBank/DDBJ databases">
        <title>Complete Genome of Thermincola ferriacetica strain Z-0001T.</title>
        <authorList>
            <person name="Lusk B."/>
            <person name="Badalamenti J.P."/>
            <person name="Parameswaran P."/>
            <person name="Bond D.R."/>
            <person name="Torres C.I."/>
        </authorList>
    </citation>
    <scope>NUCLEOTIDE SEQUENCE [LARGE SCALE GENOMIC DNA]</scope>
    <source>
        <strain evidence="5">Z-0001</strain>
    </source>
</reference>
<evidence type="ECO:0000256" key="3">
    <source>
        <dbReference type="HAMAP-Rule" id="MF_00245"/>
    </source>
</evidence>
<evidence type="ECO:0000313" key="5">
    <source>
        <dbReference type="Proteomes" id="UP000037175"/>
    </source>
</evidence>
<dbReference type="EMBL" id="LGTE01000010">
    <property type="protein sequence ID" value="KNZ69625.1"/>
    <property type="molecule type" value="Genomic_DNA"/>
</dbReference>
<protein>
    <recommendedName>
        <fullName evidence="3">UPF0122 protein Tfer_1646</fullName>
    </recommendedName>
</protein>
<dbReference type="PANTHER" id="PTHR40083">
    <property type="entry name" value="UPF0122 PROTEIN CBO2450/CLC_2298"/>
    <property type="match status" value="1"/>
</dbReference>
<dbReference type="Proteomes" id="UP000037175">
    <property type="component" value="Unassembled WGS sequence"/>
</dbReference>
<accession>A0A0L6W255</accession>
<dbReference type="InterPro" id="IPR013324">
    <property type="entry name" value="RNA_pol_sigma_r3/r4-like"/>
</dbReference>
<dbReference type="PANTHER" id="PTHR40083:SF1">
    <property type="entry name" value="UPF0122 PROTEIN YLXM"/>
    <property type="match status" value="1"/>
</dbReference>
<evidence type="ECO:0000313" key="4">
    <source>
        <dbReference type="EMBL" id="KNZ69625.1"/>
    </source>
</evidence>
<dbReference type="NCBIfam" id="NF001072">
    <property type="entry name" value="PRK00118.2-2"/>
    <property type="match status" value="1"/>
</dbReference>
<dbReference type="AlphaFoldDB" id="A0A0L6W255"/>
<dbReference type="Gene3D" id="1.10.10.10">
    <property type="entry name" value="Winged helix-like DNA-binding domain superfamily/Winged helix DNA-binding domain"/>
    <property type="match status" value="1"/>
</dbReference>
<comment type="caution">
    <text evidence="4">The sequence shown here is derived from an EMBL/GenBank/DDBJ whole genome shotgun (WGS) entry which is preliminary data.</text>
</comment>
<dbReference type="InterPro" id="IPR036388">
    <property type="entry name" value="WH-like_DNA-bd_sf"/>
</dbReference>
<dbReference type="Pfam" id="PF04297">
    <property type="entry name" value="UPF0122"/>
    <property type="match status" value="1"/>
</dbReference>
<proteinExistence type="inferred from homology"/>
<dbReference type="InterPro" id="IPR054831">
    <property type="entry name" value="UPF0122_fam_protein"/>
</dbReference>
<gene>
    <name evidence="4" type="ORF">Tfer_1646</name>
</gene>
<dbReference type="HAMAP" id="MF_00245">
    <property type="entry name" value="UPF0122"/>
    <property type="match status" value="1"/>
</dbReference>